<keyword evidence="1" id="KW-1133">Transmembrane helix</keyword>
<feature type="transmembrane region" description="Helical" evidence="1">
    <location>
        <begin position="53"/>
        <end position="73"/>
    </location>
</feature>
<keyword evidence="1" id="KW-0812">Transmembrane</keyword>
<protein>
    <submittedName>
        <fullName evidence="2">SJCHGC01860 protein</fullName>
    </submittedName>
</protein>
<name>Q5DA38_SCHJA</name>
<reference evidence="2" key="2">
    <citation type="journal article" date="2006" name="PLoS Pathog.">
        <title>New perspectives on host-parasite interplay by comparative transcriptomic and proteomic analyses of Schistosoma japonicum.</title>
        <authorList>
            <person name="Liu F."/>
            <person name="Lu J."/>
            <person name="Hu W."/>
            <person name="Wang S.Y."/>
            <person name="Cui S.J."/>
            <person name="Chi M."/>
            <person name="Yan Q."/>
            <person name="Wang X.R."/>
            <person name="Song H.D."/>
            <person name="Xu X.N."/>
            <person name="Wang J.J."/>
            <person name="Zhang X.L."/>
            <person name="Zhang X."/>
            <person name="Wang Z.Q."/>
            <person name="Xue C.L."/>
            <person name="Brindley P.J."/>
            <person name="McManus D.P."/>
            <person name="Yang P.Y."/>
            <person name="Feng Z."/>
            <person name="Chen Z."/>
            <person name="Han Z.G."/>
        </authorList>
    </citation>
    <scope>NUCLEOTIDE SEQUENCE</scope>
</reference>
<accession>Q5DA38</accession>
<evidence type="ECO:0000256" key="1">
    <source>
        <dbReference type="SAM" id="Phobius"/>
    </source>
</evidence>
<reference evidence="2" key="1">
    <citation type="submission" date="2004-11" db="EMBL/GenBank/DDBJ databases">
        <title>The full-length cDNA sequences of Schistosoma japonicum genes.</title>
        <authorList>
            <person name="Han Z."/>
        </authorList>
    </citation>
    <scope>NUCLEOTIDE SEQUENCE</scope>
</reference>
<dbReference type="EMBL" id="AY815586">
    <property type="protein sequence ID" value="AAW27318.1"/>
    <property type="molecule type" value="mRNA"/>
</dbReference>
<dbReference type="AlphaFoldDB" id="Q5DA38"/>
<sequence length="110" mass="12585">MSEKNIDEQNNALSPRHIQFIIGIIGIFTFTITIMTILVKQFHSESGNSHRTVILHIGITLSSFMIITLLALMSQLHYRNEKLTEEIKVIESIDKEINKETKDDAFILSI</sequence>
<proteinExistence type="evidence at transcript level"/>
<organism evidence="2">
    <name type="scientific">Schistosoma japonicum</name>
    <name type="common">Blood fluke</name>
    <dbReference type="NCBI Taxonomy" id="6182"/>
    <lineage>
        <taxon>Eukaryota</taxon>
        <taxon>Metazoa</taxon>
        <taxon>Spiralia</taxon>
        <taxon>Lophotrochozoa</taxon>
        <taxon>Platyhelminthes</taxon>
        <taxon>Trematoda</taxon>
        <taxon>Digenea</taxon>
        <taxon>Strigeidida</taxon>
        <taxon>Schistosomatoidea</taxon>
        <taxon>Schistosomatidae</taxon>
        <taxon>Schistosoma</taxon>
    </lineage>
</organism>
<evidence type="ECO:0000313" key="2">
    <source>
        <dbReference type="EMBL" id="AAW27318.1"/>
    </source>
</evidence>
<keyword evidence="1" id="KW-0472">Membrane</keyword>
<feature type="transmembrane region" description="Helical" evidence="1">
    <location>
        <begin position="20"/>
        <end position="41"/>
    </location>
</feature>